<keyword evidence="2 7" id="KW-0812">Transmembrane</keyword>
<organism evidence="8">
    <name type="scientific">Candidatus Nitricoxidivorans perseverans</name>
    <dbReference type="NCBI Taxonomy" id="2975601"/>
    <lineage>
        <taxon>Bacteria</taxon>
        <taxon>Pseudomonadati</taxon>
        <taxon>Pseudomonadota</taxon>
        <taxon>Betaproteobacteria</taxon>
        <taxon>Nitrosomonadales</taxon>
        <taxon>Sterolibacteriaceae</taxon>
        <taxon>Candidatus Nitricoxidivorans</taxon>
    </lineage>
</organism>
<dbReference type="NCBIfam" id="TIGR00247">
    <property type="entry name" value="endolytic transglycosylase MltG"/>
    <property type="match status" value="1"/>
</dbReference>
<dbReference type="EC" id="4.2.2.29" evidence="7"/>
<keyword evidence="1 7" id="KW-1003">Cell membrane</keyword>
<evidence type="ECO:0000256" key="7">
    <source>
        <dbReference type="HAMAP-Rule" id="MF_02065"/>
    </source>
</evidence>
<gene>
    <name evidence="7 8" type="primary">mltG</name>
    <name evidence="8" type="ORF">OHM77_03185</name>
</gene>
<dbReference type="PANTHER" id="PTHR30518:SF2">
    <property type="entry name" value="ENDOLYTIC MUREIN TRANSGLYCOSYLASE"/>
    <property type="match status" value="1"/>
</dbReference>
<evidence type="ECO:0000256" key="2">
    <source>
        <dbReference type="ARBA" id="ARBA00022692"/>
    </source>
</evidence>
<dbReference type="GO" id="GO:0009252">
    <property type="term" value="P:peptidoglycan biosynthetic process"/>
    <property type="evidence" value="ECO:0007669"/>
    <property type="project" value="UniProtKB-UniRule"/>
</dbReference>
<evidence type="ECO:0000256" key="6">
    <source>
        <dbReference type="ARBA" id="ARBA00023316"/>
    </source>
</evidence>
<evidence type="ECO:0000256" key="3">
    <source>
        <dbReference type="ARBA" id="ARBA00022989"/>
    </source>
</evidence>
<dbReference type="Proteomes" id="UP001234916">
    <property type="component" value="Chromosome"/>
</dbReference>
<keyword evidence="5 7" id="KW-0456">Lyase</keyword>
<dbReference type="GO" id="GO:0005886">
    <property type="term" value="C:plasma membrane"/>
    <property type="evidence" value="ECO:0007669"/>
    <property type="project" value="UniProtKB-UniRule"/>
</dbReference>
<dbReference type="EMBL" id="CP107246">
    <property type="protein sequence ID" value="WIM06310.1"/>
    <property type="molecule type" value="Genomic_DNA"/>
</dbReference>
<keyword evidence="7" id="KW-0997">Cell inner membrane</keyword>
<comment type="function">
    <text evidence="7">Functions as a peptidoglycan terminase that cleaves nascent peptidoglycan strands endolytically to terminate their elongation.</text>
</comment>
<comment type="similarity">
    <text evidence="7">Belongs to the transglycosylase MltG family.</text>
</comment>
<dbReference type="GO" id="GO:0008932">
    <property type="term" value="F:lytic endotransglycosylase activity"/>
    <property type="evidence" value="ECO:0007669"/>
    <property type="project" value="UniProtKB-UniRule"/>
</dbReference>
<dbReference type="AlphaFoldDB" id="A0AA49FN33"/>
<keyword evidence="3 7" id="KW-1133">Transmembrane helix</keyword>
<name>A0AA49FN33_9PROT</name>
<evidence type="ECO:0000256" key="5">
    <source>
        <dbReference type="ARBA" id="ARBA00023239"/>
    </source>
</evidence>
<feature type="site" description="Important for catalytic activity" evidence="7">
    <location>
        <position position="214"/>
    </location>
</feature>
<dbReference type="HAMAP" id="MF_02065">
    <property type="entry name" value="MltG"/>
    <property type="match status" value="1"/>
</dbReference>
<comment type="catalytic activity">
    <reaction evidence="7">
        <text>a peptidoglycan chain = a peptidoglycan chain with N-acetyl-1,6-anhydromuramyl-[peptide] at the reducing end + a peptidoglycan chain with N-acetylglucosamine at the non-reducing end.</text>
        <dbReference type="EC" id="4.2.2.29"/>
    </reaction>
</comment>
<dbReference type="Gene3D" id="3.30.160.60">
    <property type="entry name" value="Classic Zinc Finger"/>
    <property type="match status" value="1"/>
</dbReference>
<dbReference type="CDD" id="cd08010">
    <property type="entry name" value="MltG_like"/>
    <property type="match status" value="1"/>
</dbReference>
<proteinExistence type="inferred from homology"/>
<keyword evidence="4 7" id="KW-0472">Membrane</keyword>
<protein>
    <recommendedName>
        <fullName evidence="7">Endolytic murein transglycosylase</fullName>
        <ecNumber evidence="7">4.2.2.29</ecNumber>
    </recommendedName>
    <alternativeName>
        <fullName evidence="7">Peptidoglycan lytic transglycosylase</fullName>
    </alternativeName>
    <alternativeName>
        <fullName evidence="7">Peptidoglycan polymerization terminase</fullName>
    </alternativeName>
</protein>
<keyword evidence="6 7" id="KW-0961">Cell wall biogenesis/degradation</keyword>
<accession>A0AA49FN33</accession>
<sequence length="336" mass="37180">MRLLKRLLFLVFLGGTAFAGWLAWFALAPLPTTAASMEFDIRPGSGLRTAARTMADAGLGFSPWQFVLLGRLAGREADIKAGSYEVASGITPWRLLKKLTRGDVTQTDIVFVEGITFRQMRAALDAHPEVRHDTAGLADAEILARLEASEPHPEGLFFPDTYIFSKQSSDLAILRRAYQTMKRQLSMEWESRDKSTPFENPSQALTLASIIEKETGFAADRPQIAAVFVNRLRRGMLLQTDPTVIYGMGEAFDGNLRKRDLTADTPYNTYTRPGLPPTPIAMPGLDSIRAVLHPPASDNLYFVARGDGSSMFSRTLEAHNRAVNRYQRGGKSNNAR</sequence>
<dbReference type="Gene3D" id="3.30.1490.480">
    <property type="entry name" value="Endolytic murein transglycosylase"/>
    <property type="match status" value="1"/>
</dbReference>
<dbReference type="Pfam" id="PF02618">
    <property type="entry name" value="YceG"/>
    <property type="match status" value="1"/>
</dbReference>
<dbReference type="PANTHER" id="PTHR30518">
    <property type="entry name" value="ENDOLYTIC MUREIN TRANSGLYCOSYLASE"/>
    <property type="match status" value="1"/>
</dbReference>
<dbReference type="KEGG" id="npv:OHM77_03185"/>
<dbReference type="InterPro" id="IPR003770">
    <property type="entry name" value="MLTG-like"/>
</dbReference>
<evidence type="ECO:0000256" key="4">
    <source>
        <dbReference type="ARBA" id="ARBA00023136"/>
    </source>
</evidence>
<reference evidence="8" key="1">
    <citation type="journal article" date="2023" name="Nat. Microbiol.">
        <title>Enrichment and characterization of a nitric oxide-reducing microbial community in a continuous bioreactor.</title>
        <authorList>
            <person name="Garrido-Amador P."/>
            <person name="Stortenbeker N."/>
            <person name="Wessels H.J.C.T."/>
            <person name="Speth D.R."/>
            <person name="Garcia-Heredia I."/>
            <person name="Kartal B."/>
        </authorList>
    </citation>
    <scope>NUCLEOTIDE SEQUENCE</scope>
    <source>
        <strain evidence="8">MAG1</strain>
    </source>
</reference>
<evidence type="ECO:0000256" key="1">
    <source>
        <dbReference type="ARBA" id="ARBA00022475"/>
    </source>
</evidence>
<dbReference type="GO" id="GO:0071555">
    <property type="term" value="P:cell wall organization"/>
    <property type="evidence" value="ECO:0007669"/>
    <property type="project" value="UniProtKB-KW"/>
</dbReference>
<evidence type="ECO:0000313" key="8">
    <source>
        <dbReference type="EMBL" id="WIM06310.1"/>
    </source>
</evidence>